<evidence type="ECO:0000313" key="3">
    <source>
        <dbReference type="Proteomes" id="UP000572051"/>
    </source>
</evidence>
<proteinExistence type="predicted"/>
<protein>
    <recommendedName>
        <fullName evidence="4">DUF4345 domain-containing protein</fullName>
    </recommendedName>
</protein>
<accession>A0A7Z0EQP7</accession>
<dbReference type="RefSeq" id="WP_179826495.1">
    <property type="nucleotide sequence ID" value="NZ_JACCFS010000001.1"/>
</dbReference>
<organism evidence="2 3">
    <name type="scientific">Nocardiopsis aegyptia</name>
    <dbReference type="NCBI Taxonomy" id="220378"/>
    <lineage>
        <taxon>Bacteria</taxon>
        <taxon>Bacillati</taxon>
        <taxon>Actinomycetota</taxon>
        <taxon>Actinomycetes</taxon>
        <taxon>Streptosporangiales</taxon>
        <taxon>Nocardiopsidaceae</taxon>
        <taxon>Nocardiopsis</taxon>
    </lineage>
</organism>
<reference evidence="2 3" key="1">
    <citation type="submission" date="2020-07" db="EMBL/GenBank/DDBJ databases">
        <title>Sequencing the genomes of 1000 actinobacteria strains.</title>
        <authorList>
            <person name="Klenk H.-P."/>
        </authorList>
    </citation>
    <scope>NUCLEOTIDE SEQUENCE [LARGE SCALE GENOMIC DNA]</scope>
    <source>
        <strain evidence="2 3">DSM 44442</strain>
    </source>
</reference>
<dbReference type="Pfam" id="PF14248">
    <property type="entry name" value="DUF4345"/>
    <property type="match status" value="1"/>
</dbReference>
<name>A0A7Z0EQP7_9ACTN</name>
<dbReference type="EMBL" id="JACCFS010000001">
    <property type="protein sequence ID" value="NYJ36539.1"/>
    <property type="molecule type" value="Genomic_DNA"/>
</dbReference>
<dbReference type="Proteomes" id="UP000572051">
    <property type="component" value="Unassembled WGS sequence"/>
</dbReference>
<evidence type="ECO:0000313" key="2">
    <source>
        <dbReference type="EMBL" id="NYJ36539.1"/>
    </source>
</evidence>
<feature type="transmembrane region" description="Helical" evidence="1">
    <location>
        <begin position="104"/>
        <end position="122"/>
    </location>
</feature>
<gene>
    <name evidence="2" type="ORF">HNR10_004420</name>
</gene>
<evidence type="ECO:0008006" key="4">
    <source>
        <dbReference type="Google" id="ProtNLM"/>
    </source>
</evidence>
<dbReference type="AlphaFoldDB" id="A0A7Z0EQP7"/>
<keyword evidence="3" id="KW-1185">Reference proteome</keyword>
<sequence length="141" mass="14713">MRNVRAFQALVVLSALIVLTTGAMDVALGTAPLPGGDAVPVNVDSNYRFFAAVWLTLGVALVVVAVRVREPGSVPLLRLVCAAVVLGGLARVWSIVVAGVPDPMLLGLLGLEFVLPPILFLWHRALTRETAVPVSSPSAAP</sequence>
<feature type="transmembrane region" description="Helical" evidence="1">
    <location>
        <begin position="76"/>
        <end position="98"/>
    </location>
</feature>
<comment type="caution">
    <text evidence="2">The sequence shown here is derived from an EMBL/GenBank/DDBJ whole genome shotgun (WGS) entry which is preliminary data.</text>
</comment>
<feature type="transmembrane region" description="Helical" evidence="1">
    <location>
        <begin position="47"/>
        <end position="64"/>
    </location>
</feature>
<evidence type="ECO:0000256" key="1">
    <source>
        <dbReference type="SAM" id="Phobius"/>
    </source>
</evidence>
<keyword evidence="1" id="KW-0812">Transmembrane</keyword>
<keyword evidence="1" id="KW-1133">Transmembrane helix</keyword>
<keyword evidence="1" id="KW-0472">Membrane</keyword>
<dbReference type="InterPro" id="IPR025597">
    <property type="entry name" value="DUF4345"/>
</dbReference>